<proteinExistence type="predicted"/>
<keyword evidence="1" id="KW-1133">Transmembrane helix</keyword>
<keyword evidence="1" id="KW-0812">Transmembrane</keyword>
<name>A0A077UKK4_9STAP</name>
<keyword evidence="1" id="KW-0472">Membrane</keyword>
<accession>A0A077UKK4</accession>
<dbReference type="EMBL" id="CCEH01000004">
    <property type="protein sequence ID" value="CDR27607.1"/>
    <property type="molecule type" value="Genomic_DNA"/>
</dbReference>
<protein>
    <submittedName>
        <fullName evidence="2">Membrane spanning protein</fullName>
    </submittedName>
</protein>
<feature type="transmembrane region" description="Helical" evidence="1">
    <location>
        <begin position="162"/>
        <end position="181"/>
    </location>
</feature>
<feature type="transmembrane region" description="Helical" evidence="1">
    <location>
        <begin position="137"/>
        <end position="156"/>
    </location>
</feature>
<feature type="transmembrane region" description="Helical" evidence="1">
    <location>
        <begin position="29"/>
        <end position="49"/>
    </location>
</feature>
<organism evidence="2 3">
    <name type="scientific">Staphylococcus schweitzeri</name>
    <dbReference type="NCBI Taxonomy" id="1654388"/>
    <lineage>
        <taxon>Bacteria</taxon>
        <taxon>Bacillati</taxon>
        <taxon>Bacillota</taxon>
        <taxon>Bacilli</taxon>
        <taxon>Bacillales</taxon>
        <taxon>Staphylococcaceae</taxon>
        <taxon>Staphylococcus</taxon>
    </lineage>
</organism>
<feature type="transmembrane region" description="Helical" evidence="1">
    <location>
        <begin position="65"/>
        <end position="86"/>
    </location>
</feature>
<sequence>MVLIVFRVILFLILALVLGIETAFSEQKMPVYILFILFVALAIFMNVWITHKNIKENKIKFNKHVAYFLGVVSGLLYIGFCIYALTIGDYDLIPIIILIISMISITILESILGINLRNAHISNKQLKVISKQRVHQCKVIFVTSVCVSIILILIALMLKWWLLLAISIIILVVITIAIIVYEKYYTTSD</sequence>
<dbReference type="AlphaFoldDB" id="A0A077UKK4"/>
<evidence type="ECO:0000256" key="1">
    <source>
        <dbReference type="SAM" id="Phobius"/>
    </source>
</evidence>
<gene>
    <name evidence="2" type="ORF">ERS140147_00714</name>
</gene>
<dbReference type="RefSeq" id="WP_047529720.1">
    <property type="nucleotide sequence ID" value="NZ_CCEH01000004.1"/>
</dbReference>
<evidence type="ECO:0000313" key="3">
    <source>
        <dbReference type="Proteomes" id="UP000044616"/>
    </source>
</evidence>
<dbReference type="Proteomes" id="UP000044616">
    <property type="component" value="Unassembled WGS sequence"/>
</dbReference>
<reference evidence="2 3" key="1">
    <citation type="submission" date="2014-05" db="EMBL/GenBank/DDBJ databases">
        <authorList>
            <person name="Aslett A.Martin."/>
            <person name="De Silva Nishadi"/>
        </authorList>
    </citation>
    <scope>NUCLEOTIDE SEQUENCE [LARGE SCALE GENOMIC DNA]</scope>
</reference>
<evidence type="ECO:0000313" key="2">
    <source>
        <dbReference type="EMBL" id="CDR27607.1"/>
    </source>
</evidence>
<feature type="transmembrane region" description="Helical" evidence="1">
    <location>
        <begin position="92"/>
        <end position="116"/>
    </location>
</feature>